<evidence type="ECO:0000313" key="4">
    <source>
        <dbReference type="Proteomes" id="UP000794436"/>
    </source>
</evidence>
<feature type="transmembrane region" description="Helical" evidence="2">
    <location>
        <begin position="221"/>
        <end position="241"/>
    </location>
</feature>
<name>A0A8K1CA26_PYTOL</name>
<evidence type="ECO:0000256" key="1">
    <source>
        <dbReference type="ARBA" id="ARBA00010199"/>
    </source>
</evidence>
<feature type="transmembrane region" description="Helical" evidence="2">
    <location>
        <begin position="96"/>
        <end position="116"/>
    </location>
</feature>
<proteinExistence type="inferred from homology"/>
<dbReference type="Pfam" id="PF01554">
    <property type="entry name" value="MatE"/>
    <property type="match status" value="1"/>
</dbReference>
<dbReference type="InterPro" id="IPR002528">
    <property type="entry name" value="MATE_fam"/>
</dbReference>
<dbReference type="GO" id="GO:0042910">
    <property type="term" value="F:xenobiotic transmembrane transporter activity"/>
    <property type="evidence" value="ECO:0007669"/>
    <property type="project" value="InterPro"/>
</dbReference>
<gene>
    <name evidence="3" type="ORF">Poli38472_007301</name>
</gene>
<comment type="caution">
    <text evidence="3">The sequence shown here is derived from an EMBL/GenBank/DDBJ whole genome shotgun (WGS) entry which is preliminary data.</text>
</comment>
<reference evidence="3" key="1">
    <citation type="submission" date="2019-03" db="EMBL/GenBank/DDBJ databases">
        <title>Long read genome sequence of the mycoparasitic Pythium oligandrum ATCC 38472 isolated from sugarbeet rhizosphere.</title>
        <authorList>
            <person name="Gaulin E."/>
        </authorList>
    </citation>
    <scope>NUCLEOTIDE SEQUENCE</scope>
    <source>
        <strain evidence="3">ATCC 38472_TT</strain>
    </source>
</reference>
<evidence type="ECO:0000313" key="3">
    <source>
        <dbReference type="EMBL" id="TMW59156.1"/>
    </source>
</evidence>
<sequence length="317" mass="35100">MFGVPFLFVYEMCRKLMQAQNIVGPLVVIMVLGICVNVVSGYYLTYYTSMGFHGAALSRTLGYATLPICLLPYFWFTKSYEAWWPGWDFKAALKHVGIFLHLGVPGMLMMAMEWWANEILGLMAGWLPNGVVEVSAHAVLMNVTTLFYMAFLSMAVSGNILVGNALGANQPKKARLISYLTMFMVTFMSLLVALGIFVLRYQIPGWLISDTEAIQRAAEALVVLVPFEIVEGVNMVIQGIYRGTGQQHMAAKTNAFAFYVVGIPVGALLAFQLHAQVEGLWIGFGVGVFTAFAVCSYLLHNMSWQQMADDAQARTNH</sequence>
<evidence type="ECO:0000256" key="2">
    <source>
        <dbReference type="SAM" id="Phobius"/>
    </source>
</evidence>
<feature type="transmembrane region" description="Helical" evidence="2">
    <location>
        <begin position="253"/>
        <end position="273"/>
    </location>
</feature>
<dbReference type="GO" id="GO:0015297">
    <property type="term" value="F:antiporter activity"/>
    <property type="evidence" value="ECO:0007669"/>
    <property type="project" value="InterPro"/>
</dbReference>
<feature type="transmembrane region" description="Helical" evidence="2">
    <location>
        <begin position="56"/>
        <end position="76"/>
    </location>
</feature>
<keyword evidence="2" id="KW-0472">Membrane</keyword>
<feature type="transmembrane region" description="Helical" evidence="2">
    <location>
        <begin position="146"/>
        <end position="167"/>
    </location>
</feature>
<organism evidence="3 4">
    <name type="scientific">Pythium oligandrum</name>
    <name type="common">Mycoparasitic fungus</name>
    <dbReference type="NCBI Taxonomy" id="41045"/>
    <lineage>
        <taxon>Eukaryota</taxon>
        <taxon>Sar</taxon>
        <taxon>Stramenopiles</taxon>
        <taxon>Oomycota</taxon>
        <taxon>Peronosporomycetes</taxon>
        <taxon>Pythiales</taxon>
        <taxon>Pythiaceae</taxon>
        <taxon>Pythium</taxon>
    </lineage>
</organism>
<dbReference type="AlphaFoldDB" id="A0A8K1CA26"/>
<dbReference type="OrthoDB" id="2126698at2759"/>
<dbReference type="PANTHER" id="PTHR11206">
    <property type="entry name" value="MULTIDRUG RESISTANCE PROTEIN"/>
    <property type="match status" value="1"/>
</dbReference>
<feature type="transmembrane region" description="Helical" evidence="2">
    <location>
        <begin position="22"/>
        <end position="44"/>
    </location>
</feature>
<dbReference type="Proteomes" id="UP000794436">
    <property type="component" value="Unassembled WGS sequence"/>
</dbReference>
<keyword evidence="2" id="KW-1133">Transmembrane helix</keyword>
<feature type="transmembrane region" description="Helical" evidence="2">
    <location>
        <begin position="179"/>
        <end position="201"/>
    </location>
</feature>
<feature type="transmembrane region" description="Helical" evidence="2">
    <location>
        <begin position="279"/>
        <end position="299"/>
    </location>
</feature>
<keyword evidence="2" id="KW-0812">Transmembrane</keyword>
<protein>
    <submittedName>
        <fullName evidence="3">Uncharacterized protein</fullName>
    </submittedName>
</protein>
<dbReference type="GO" id="GO:0016020">
    <property type="term" value="C:membrane"/>
    <property type="evidence" value="ECO:0007669"/>
    <property type="project" value="InterPro"/>
</dbReference>
<keyword evidence="4" id="KW-1185">Reference proteome</keyword>
<dbReference type="EMBL" id="SPLM01000110">
    <property type="protein sequence ID" value="TMW59156.1"/>
    <property type="molecule type" value="Genomic_DNA"/>
</dbReference>
<accession>A0A8K1CA26</accession>
<comment type="similarity">
    <text evidence="1">Belongs to the multi antimicrobial extrusion (MATE) (TC 2.A.66.1) family.</text>
</comment>